<evidence type="ECO:0000313" key="2">
    <source>
        <dbReference type="Proteomes" id="UP000635245"/>
    </source>
</evidence>
<proteinExistence type="predicted"/>
<dbReference type="Gene3D" id="3.30.70.100">
    <property type="match status" value="1"/>
</dbReference>
<evidence type="ECO:0000313" key="1">
    <source>
        <dbReference type="EMBL" id="MBK1789198.1"/>
    </source>
</evidence>
<comment type="caution">
    <text evidence="1">The sequence shown here is derived from an EMBL/GenBank/DDBJ whole genome shotgun (WGS) entry which is preliminary data.</text>
</comment>
<dbReference type="EMBL" id="JAENJH010000014">
    <property type="protein sequence ID" value="MBK1789198.1"/>
    <property type="molecule type" value="Genomic_DNA"/>
</dbReference>
<protein>
    <recommendedName>
        <fullName evidence="3">EthD domain-containing protein</fullName>
    </recommendedName>
</protein>
<accession>A0A934QZ17</accession>
<sequence>MMARKLALITYNVKPGVPLEEYAEYTRTVDYPIFRQNPGIQNYANYVVKRNARGEEWFKHFDLVFVDDLDAFHADGALHFGDPTILEHAAGWREKWGSDPETGWRSAVNITLAEEIWG</sequence>
<dbReference type="RefSeq" id="WP_200325899.1">
    <property type="nucleotide sequence ID" value="NZ_JAENJH010000014.1"/>
</dbReference>
<evidence type="ECO:0008006" key="3">
    <source>
        <dbReference type="Google" id="ProtNLM"/>
    </source>
</evidence>
<reference evidence="1" key="1">
    <citation type="submission" date="2020-12" db="EMBL/GenBank/DDBJ databases">
        <title>Prauserella sp. ASG 168, a novel actinomycete isolated from cave rock.</title>
        <authorList>
            <person name="Suriyachadkun C."/>
        </authorList>
    </citation>
    <scope>NUCLEOTIDE SEQUENCE</scope>
    <source>
        <strain evidence="1">ASG 168</strain>
    </source>
</reference>
<organism evidence="1 2">
    <name type="scientific">Prauserella cavernicola</name>
    <dbReference type="NCBI Taxonomy" id="2800127"/>
    <lineage>
        <taxon>Bacteria</taxon>
        <taxon>Bacillati</taxon>
        <taxon>Actinomycetota</taxon>
        <taxon>Actinomycetes</taxon>
        <taxon>Pseudonocardiales</taxon>
        <taxon>Pseudonocardiaceae</taxon>
        <taxon>Prauserella</taxon>
    </lineage>
</organism>
<dbReference type="Proteomes" id="UP000635245">
    <property type="component" value="Unassembled WGS sequence"/>
</dbReference>
<name>A0A934QZ17_9PSEU</name>
<gene>
    <name evidence="1" type="ORF">JHE00_33110</name>
</gene>
<dbReference type="AlphaFoldDB" id="A0A934QZ17"/>
<keyword evidence="2" id="KW-1185">Reference proteome</keyword>